<keyword evidence="7" id="KW-1003">Cell membrane</keyword>
<evidence type="ECO:0000256" key="2">
    <source>
        <dbReference type="ARBA" id="ARBA00022448"/>
    </source>
</evidence>
<dbReference type="NCBIfam" id="NF004402">
    <property type="entry name" value="PRK05758.2-2"/>
    <property type="match status" value="1"/>
</dbReference>
<protein>
    <recommendedName>
        <fullName evidence="7">ATP synthase subunit delta</fullName>
    </recommendedName>
    <alternativeName>
        <fullName evidence="7">ATP synthase F(1) sector subunit delta</fullName>
    </alternativeName>
    <alternativeName>
        <fullName evidence="7">F-type ATPase subunit delta</fullName>
        <shortName evidence="7">F-ATPase subunit delta</shortName>
    </alternativeName>
</protein>
<evidence type="ECO:0000256" key="4">
    <source>
        <dbReference type="ARBA" id="ARBA00023065"/>
    </source>
</evidence>
<evidence type="ECO:0000256" key="6">
    <source>
        <dbReference type="ARBA" id="ARBA00023310"/>
    </source>
</evidence>
<dbReference type="EMBL" id="FNJQ01000011">
    <property type="protein sequence ID" value="SDP25840.1"/>
    <property type="molecule type" value="Genomic_DNA"/>
</dbReference>
<dbReference type="Pfam" id="PF00213">
    <property type="entry name" value="OSCP"/>
    <property type="match status" value="1"/>
</dbReference>
<evidence type="ECO:0000313" key="9">
    <source>
        <dbReference type="Proteomes" id="UP000182412"/>
    </source>
</evidence>
<dbReference type="PRINTS" id="PR00125">
    <property type="entry name" value="ATPASEDELTA"/>
</dbReference>
<keyword evidence="4 7" id="KW-0406">Ion transport</keyword>
<evidence type="ECO:0000313" key="8">
    <source>
        <dbReference type="EMBL" id="SDP25840.1"/>
    </source>
</evidence>
<name>A0A1H0R8S5_SELRU</name>
<dbReference type="PANTHER" id="PTHR11910">
    <property type="entry name" value="ATP SYNTHASE DELTA CHAIN"/>
    <property type="match status" value="1"/>
</dbReference>
<dbReference type="OrthoDB" id="9802471at2"/>
<keyword evidence="5 7" id="KW-0472">Membrane</keyword>
<dbReference type="NCBIfam" id="TIGR01145">
    <property type="entry name" value="ATP_synt_delta"/>
    <property type="match status" value="1"/>
</dbReference>
<evidence type="ECO:0000256" key="7">
    <source>
        <dbReference type="HAMAP-Rule" id="MF_01416"/>
    </source>
</evidence>
<dbReference type="RefSeq" id="WP_074572043.1">
    <property type="nucleotide sequence ID" value="NZ_FNJQ01000011.1"/>
</dbReference>
<dbReference type="Gene3D" id="1.10.520.20">
    <property type="entry name" value="N-terminal domain of the delta subunit of the F1F0-ATP synthase"/>
    <property type="match status" value="1"/>
</dbReference>
<comment type="subcellular location">
    <subcellularLocation>
        <location evidence="7">Cell membrane</location>
        <topology evidence="7">Peripheral membrane protein</topology>
    </subcellularLocation>
    <subcellularLocation>
        <location evidence="1">Membrane</location>
    </subcellularLocation>
</comment>
<dbReference type="Proteomes" id="UP000182412">
    <property type="component" value="Unassembled WGS sequence"/>
</dbReference>
<evidence type="ECO:0000256" key="3">
    <source>
        <dbReference type="ARBA" id="ARBA00022781"/>
    </source>
</evidence>
<keyword evidence="3 7" id="KW-0375">Hydrogen ion transport</keyword>
<reference evidence="8 9" key="1">
    <citation type="submission" date="2016-10" db="EMBL/GenBank/DDBJ databases">
        <authorList>
            <person name="de Groot N.N."/>
        </authorList>
    </citation>
    <scope>NUCLEOTIDE SEQUENCE [LARGE SCALE GENOMIC DNA]</scope>
    <source>
        <strain evidence="8 9">S137</strain>
    </source>
</reference>
<dbReference type="GO" id="GO:0005886">
    <property type="term" value="C:plasma membrane"/>
    <property type="evidence" value="ECO:0007669"/>
    <property type="project" value="UniProtKB-SubCell"/>
</dbReference>
<dbReference type="HAMAP" id="MF_01416">
    <property type="entry name" value="ATP_synth_delta_bact"/>
    <property type="match status" value="1"/>
</dbReference>
<evidence type="ECO:0000256" key="1">
    <source>
        <dbReference type="ARBA" id="ARBA00004370"/>
    </source>
</evidence>
<keyword evidence="7" id="KW-0139">CF(1)</keyword>
<gene>
    <name evidence="7" type="primary">atpH</name>
    <name evidence="8" type="ORF">SAMN05216366_11121</name>
</gene>
<dbReference type="AlphaFoldDB" id="A0A1H0R8S5"/>
<proteinExistence type="inferred from homology"/>
<dbReference type="SUPFAM" id="SSF47928">
    <property type="entry name" value="N-terminal domain of the delta subunit of the F1F0-ATP synthase"/>
    <property type="match status" value="1"/>
</dbReference>
<dbReference type="InterPro" id="IPR000711">
    <property type="entry name" value="ATPase_OSCP/dsu"/>
</dbReference>
<dbReference type="InterPro" id="IPR026015">
    <property type="entry name" value="ATP_synth_OSCP/delta_N_sf"/>
</dbReference>
<comment type="similarity">
    <text evidence="7">Belongs to the ATPase delta chain family.</text>
</comment>
<keyword evidence="6 7" id="KW-0066">ATP synthesis</keyword>
<evidence type="ECO:0000256" key="5">
    <source>
        <dbReference type="ARBA" id="ARBA00023136"/>
    </source>
</evidence>
<comment type="function">
    <text evidence="7">This protein is part of the stalk that links CF(0) to CF(1). It either transmits conformational changes from CF(0) to CF(1) or is implicated in proton conduction.</text>
</comment>
<dbReference type="GO" id="GO:0046933">
    <property type="term" value="F:proton-transporting ATP synthase activity, rotational mechanism"/>
    <property type="evidence" value="ECO:0007669"/>
    <property type="project" value="UniProtKB-UniRule"/>
</dbReference>
<organism evidence="8 9">
    <name type="scientific">Selenomonas ruminantium</name>
    <dbReference type="NCBI Taxonomy" id="971"/>
    <lineage>
        <taxon>Bacteria</taxon>
        <taxon>Bacillati</taxon>
        <taxon>Bacillota</taxon>
        <taxon>Negativicutes</taxon>
        <taxon>Selenomonadales</taxon>
        <taxon>Selenomonadaceae</taxon>
        <taxon>Selenomonas</taxon>
    </lineage>
</organism>
<dbReference type="GO" id="GO:0045259">
    <property type="term" value="C:proton-transporting ATP synthase complex"/>
    <property type="evidence" value="ECO:0007669"/>
    <property type="project" value="UniProtKB-KW"/>
</dbReference>
<comment type="function">
    <text evidence="7">F(1)F(0) ATP synthase produces ATP from ADP in the presence of a proton or sodium gradient. F-type ATPases consist of two structural domains, F(1) containing the extramembraneous catalytic core and F(0) containing the membrane proton channel, linked together by a central stalk and a peripheral stalk. During catalysis, ATP synthesis in the catalytic domain of F(1) is coupled via a rotary mechanism of the central stalk subunits to proton translocation.</text>
</comment>
<sequence>MLNLQLAHKYSRAIFELAEEEGKLEKYGEELLEVKNDLEAVPEAKAFFANPQVERKAKKELVRKMYEGELSPNIYNFLFLLVDKRRFALLPVIAEQYREMANAARGIVIADVTTAQPATKAQQEKIAQKLQQVTGKKVELRLHENPALLGGVVVKIGDRRIDGSVAGRLQALQKELLTSK</sequence>
<keyword evidence="2 7" id="KW-0813">Transport</keyword>
<accession>A0A1H0R8S5</accession>